<evidence type="ECO:0000256" key="11">
    <source>
        <dbReference type="SAM" id="MobiDB-lite"/>
    </source>
</evidence>
<dbReference type="InterPro" id="IPR010914">
    <property type="entry name" value="RsgA_GTPase_dom"/>
</dbReference>
<dbReference type="GO" id="GO:0005525">
    <property type="term" value="F:GTP binding"/>
    <property type="evidence" value="ECO:0007669"/>
    <property type="project" value="UniProtKB-UniRule"/>
</dbReference>
<dbReference type="PROSITE" id="PS51721">
    <property type="entry name" value="G_CP"/>
    <property type="match status" value="1"/>
</dbReference>
<feature type="binding site" evidence="10">
    <location>
        <position position="303"/>
    </location>
    <ligand>
        <name>Zn(2+)</name>
        <dbReference type="ChEBI" id="CHEBI:29105"/>
    </ligand>
</feature>
<evidence type="ECO:0000256" key="4">
    <source>
        <dbReference type="ARBA" id="ARBA00022730"/>
    </source>
</evidence>
<feature type="binding site" evidence="10">
    <location>
        <position position="297"/>
    </location>
    <ligand>
        <name>Zn(2+)</name>
        <dbReference type="ChEBI" id="CHEBI:29105"/>
    </ligand>
</feature>
<dbReference type="EMBL" id="CP021780">
    <property type="protein sequence ID" value="ASA22117.1"/>
    <property type="molecule type" value="Genomic_DNA"/>
</dbReference>
<dbReference type="GO" id="GO:0005737">
    <property type="term" value="C:cytoplasm"/>
    <property type="evidence" value="ECO:0007669"/>
    <property type="project" value="UniProtKB-SubCell"/>
</dbReference>
<keyword evidence="9 10" id="KW-0342">GTP-binding</keyword>
<keyword evidence="7 10" id="KW-0862">Zinc</keyword>
<accession>A0A2Z2K9K8</accession>
<dbReference type="Gene3D" id="3.40.50.300">
    <property type="entry name" value="P-loop containing nucleotide triphosphate hydrolases"/>
    <property type="match status" value="1"/>
</dbReference>
<organism evidence="14 15">
    <name type="scientific">Paenibacillus donghaensis</name>
    <dbReference type="NCBI Taxonomy" id="414771"/>
    <lineage>
        <taxon>Bacteria</taxon>
        <taxon>Bacillati</taxon>
        <taxon>Bacillota</taxon>
        <taxon>Bacilli</taxon>
        <taxon>Bacillales</taxon>
        <taxon>Paenibacillaceae</taxon>
        <taxon>Paenibacillus</taxon>
    </lineage>
</organism>
<comment type="function">
    <text evidence="10">One of several proteins that assist in the late maturation steps of the functional core of the 30S ribosomal subunit. Helps release RbfA from mature subunits. May play a role in the assembly of ribosomal proteins into the subunit. Circularly permuted GTPase that catalyzes slow GTP hydrolysis, GTPase activity is stimulated by the 30S ribosomal subunit.</text>
</comment>
<feature type="compositionally biased region" description="Basic and acidic residues" evidence="11">
    <location>
        <begin position="356"/>
        <end position="369"/>
    </location>
</feature>
<feature type="compositionally biased region" description="Low complexity" evidence="11">
    <location>
        <begin position="346"/>
        <end position="355"/>
    </location>
</feature>
<evidence type="ECO:0000256" key="7">
    <source>
        <dbReference type="ARBA" id="ARBA00022833"/>
    </source>
</evidence>
<evidence type="ECO:0000256" key="8">
    <source>
        <dbReference type="ARBA" id="ARBA00022884"/>
    </source>
</evidence>
<keyword evidence="2 10" id="KW-0690">Ribosome biogenesis</keyword>
<comment type="subunit">
    <text evidence="10">Monomer. Associates with 30S ribosomal subunit, binds 16S rRNA.</text>
</comment>
<dbReference type="InterPro" id="IPR004881">
    <property type="entry name" value="Ribosome_biogen_GTPase_RsgA"/>
</dbReference>
<dbReference type="OrthoDB" id="9809485at2"/>
<evidence type="ECO:0000256" key="2">
    <source>
        <dbReference type="ARBA" id="ARBA00022517"/>
    </source>
</evidence>
<dbReference type="GO" id="GO:0019843">
    <property type="term" value="F:rRNA binding"/>
    <property type="evidence" value="ECO:0007669"/>
    <property type="project" value="UniProtKB-KW"/>
</dbReference>
<dbReference type="PANTHER" id="PTHR32120">
    <property type="entry name" value="SMALL RIBOSOMAL SUBUNIT BIOGENESIS GTPASE RSGA"/>
    <property type="match status" value="1"/>
</dbReference>
<dbReference type="GO" id="GO:0042274">
    <property type="term" value="P:ribosomal small subunit biogenesis"/>
    <property type="evidence" value="ECO:0007669"/>
    <property type="project" value="UniProtKB-UniRule"/>
</dbReference>
<feature type="binding site" evidence="10">
    <location>
        <position position="290"/>
    </location>
    <ligand>
        <name>Zn(2+)</name>
        <dbReference type="ChEBI" id="CHEBI:29105"/>
    </ligand>
</feature>
<feature type="binding site" evidence="10">
    <location>
        <begin position="157"/>
        <end position="160"/>
    </location>
    <ligand>
        <name>GTP</name>
        <dbReference type="ChEBI" id="CHEBI:37565"/>
    </ligand>
</feature>
<dbReference type="PROSITE" id="PS50936">
    <property type="entry name" value="ENGC_GTPASE"/>
    <property type="match status" value="1"/>
</dbReference>
<proteinExistence type="inferred from homology"/>
<feature type="region of interest" description="Disordered" evidence="11">
    <location>
        <begin position="329"/>
        <end position="369"/>
    </location>
</feature>
<comment type="cofactor">
    <cofactor evidence="10">
        <name>Zn(2+)</name>
        <dbReference type="ChEBI" id="CHEBI:29105"/>
    </cofactor>
    <text evidence="10">Binds 1 zinc ion per subunit.</text>
</comment>
<dbReference type="AlphaFoldDB" id="A0A2Z2K9K8"/>
<name>A0A2Z2K9K8_9BACL</name>
<gene>
    <name evidence="10 14" type="primary">rsgA</name>
    <name evidence="14" type="ORF">B9T62_15820</name>
</gene>
<evidence type="ECO:0000313" key="15">
    <source>
        <dbReference type="Proteomes" id="UP000249890"/>
    </source>
</evidence>
<dbReference type="InterPro" id="IPR027417">
    <property type="entry name" value="P-loop_NTPase"/>
</dbReference>
<dbReference type="Pfam" id="PF03193">
    <property type="entry name" value="RsgA_GTPase"/>
    <property type="match status" value="1"/>
</dbReference>
<evidence type="ECO:0000256" key="1">
    <source>
        <dbReference type="ARBA" id="ARBA00022490"/>
    </source>
</evidence>
<dbReference type="KEGG" id="pdh:B9T62_15820"/>
<protein>
    <recommendedName>
        <fullName evidence="10">Small ribosomal subunit biogenesis GTPase RsgA</fullName>
        <ecNumber evidence="10">3.6.1.-</ecNumber>
    </recommendedName>
</protein>
<evidence type="ECO:0000259" key="13">
    <source>
        <dbReference type="PROSITE" id="PS51721"/>
    </source>
</evidence>
<sequence length="369" mass="40786">MLIVEQYGWNESWSMTWKEWTNSSKNGPEPSLVPARIIGDFGSKYKIMTAQGELWAELAGKLRGTLEDSGQYPAIGDWVAVAILDGDSRAVIHGVLPRHSLISRKAAGSVPQEQIIAANVDTLFLVSALNADFNVRRMERYLIMAWNSGARPVILLTKADLCPDAEEHILEMERAAPGVAIHAVSAFQDQGREQLLPYIGAGQTVALTGSSGCGKSTLVNWLSSREVQLTQDVREGDSRGRHTTTHRELFILPDGGIIIDTPGMRELQLWEDGGGLERAFGEISALAAECRYSDCRHEREEGCAVLAAVADGTLPEQRLLSYRKTQRELRFQSGKEQKQKQKRKGSTAAAKGSAAKPRDRSWRRQVEEF</sequence>
<dbReference type="PANTHER" id="PTHR32120:SF10">
    <property type="entry name" value="SMALL RIBOSOMAL SUBUNIT BIOGENESIS GTPASE RSGA"/>
    <property type="match status" value="1"/>
</dbReference>
<dbReference type="EC" id="3.6.1.-" evidence="10"/>
<keyword evidence="3 10" id="KW-0479">Metal-binding</keyword>
<feature type="compositionally biased region" description="Basic and acidic residues" evidence="11">
    <location>
        <begin position="329"/>
        <end position="339"/>
    </location>
</feature>
<keyword evidence="6 10" id="KW-0378">Hydrolase</keyword>
<keyword evidence="4 10" id="KW-0699">rRNA-binding</keyword>
<evidence type="ECO:0000313" key="14">
    <source>
        <dbReference type="EMBL" id="ASA22117.1"/>
    </source>
</evidence>
<dbReference type="HAMAP" id="MF_01820">
    <property type="entry name" value="GTPase_RsgA"/>
    <property type="match status" value="1"/>
</dbReference>
<evidence type="ECO:0000259" key="12">
    <source>
        <dbReference type="PROSITE" id="PS50936"/>
    </source>
</evidence>
<dbReference type="InterPro" id="IPR030378">
    <property type="entry name" value="G_CP_dom"/>
</dbReference>
<keyword evidence="1 10" id="KW-0963">Cytoplasm</keyword>
<feature type="binding site" evidence="10">
    <location>
        <begin position="209"/>
        <end position="217"/>
    </location>
    <ligand>
        <name>GTP</name>
        <dbReference type="ChEBI" id="CHEBI:37565"/>
    </ligand>
</feature>
<feature type="domain" description="EngC GTPase" evidence="12">
    <location>
        <begin position="118"/>
        <end position="265"/>
    </location>
</feature>
<dbReference type="GO" id="GO:0003924">
    <property type="term" value="F:GTPase activity"/>
    <property type="evidence" value="ECO:0007669"/>
    <property type="project" value="UniProtKB-UniRule"/>
</dbReference>
<evidence type="ECO:0000256" key="6">
    <source>
        <dbReference type="ARBA" id="ARBA00022801"/>
    </source>
</evidence>
<evidence type="ECO:0000256" key="5">
    <source>
        <dbReference type="ARBA" id="ARBA00022741"/>
    </source>
</evidence>
<comment type="subcellular location">
    <subcellularLocation>
        <location evidence="10">Cytoplasm</location>
    </subcellularLocation>
</comment>
<feature type="domain" description="CP-type G" evidence="13">
    <location>
        <begin position="112"/>
        <end position="267"/>
    </location>
</feature>
<evidence type="ECO:0000256" key="10">
    <source>
        <dbReference type="HAMAP-Rule" id="MF_01820"/>
    </source>
</evidence>
<keyword evidence="5 10" id="KW-0547">Nucleotide-binding</keyword>
<keyword evidence="15" id="KW-1185">Reference proteome</keyword>
<dbReference type="Proteomes" id="UP000249890">
    <property type="component" value="Chromosome"/>
</dbReference>
<reference evidence="14 15" key="1">
    <citation type="submission" date="2017-06" db="EMBL/GenBank/DDBJ databases">
        <title>Complete genome sequence of Paenibacillus donghaensis KCTC 13049T isolated from East Sea sediment, South Korea.</title>
        <authorList>
            <person name="Jung B.K."/>
            <person name="Hong S.-J."/>
            <person name="Shin J.-H."/>
        </authorList>
    </citation>
    <scope>NUCLEOTIDE SEQUENCE [LARGE SCALE GENOMIC DNA]</scope>
    <source>
        <strain evidence="14 15">KCTC 13049</strain>
    </source>
</reference>
<dbReference type="NCBIfam" id="TIGR00157">
    <property type="entry name" value="ribosome small subunit-dependent GTPase A"/>
    <property type="match status" value="1"/>
</dbReference>
<evidence type="ECO:0000256" key="9">
    <source>
        <dbReference type="ARBA" id="ARBA00023134"/>
    </source>
</evidence>
<dbReference type="Gene3D" id="1.10.40.50">
    <property type="entry name" value="Probable gtpase engc, domain 3"/>
    <property type="match status" value="1"/>
</dbReference>
<keyword evidence="8 10" id="KW-0694">RNA-binding</keyword>
<dbReference type="CDD" id="cd01854">
    <property type="entry name" value="YjeQ_EngC"/>
    <property type="match status" value="1"/>
</dbReference>
<comment type="similarity">
    <text evidence="10">Belongs to the TRAFAC class YlqF/YawG GTPase family. RsgA subfamily.</text>
</comment>
<evidence type="ECO:0000256" key="3">
    <source>
        <dbReference type="ARBA" id="ARBA00022723"/>
    </source>
</evidence>
<dbReference type="RefSeq" id="WP_087916121.1">
    <property type="nucleotide sequence ID" value="NZ_CP021780.1"/>
</dbReference>
<dbReference type="GO" id="GO:0046872">
    <property type="term" value="F:metal ion binding"/>
    <property type="evidence" value="ECO:0007669"/>
    <property type="project" value="UniProtKB-KW"/>
</dbReference>
<dbReference type="SUPFAM" id="SSF52540">
    <property type="entry name" value="P-loop containing nucleoside triphosphate hydrolases"/>
    <property type="match status" value="1"/>
</dbReference>
<feature type="binding site" evidence="10">
    <location>
        <position position="295"/>
    </location>
    <ligand>
        <name>Zn(2+)</name>
        <dbReference type="ChEBI" id="CHEBI:29105"/>
    </ligand>
</feature>